<feature type="transmembrane region" description="Helical" evidence="2">
    <location>
        <begin position="583"/>
        <end position="602"/>
    </location>
</feature>
<organism evidence="4 5">
    <name type="scientific">Streptosporangium lutulentum</name>
    <dbReference type="NCBI Taxonomy" id="1461250"/>
    <lineage>
        <taxon>Bacteria</taxon>
        <taxon>Bacillati</taxon>
        <taxon>Actinomycetota</taxon>
        <taxon>Actinomycetes</taxon>
        <taxon>Streptosporangiales</taxon>
        <taxon>Streptosporangiaceae</taxon>
        <taxon>Streptosporangium</taxon>
    </lineage>
</organism>
<sequence length="605" mass="65593">MKPLLRRNGFWLALSLVLCLISGIGASFVQTAGGSVTIKDMRWETRSGHLLSALLFKPDSATAERKAPAVVVSHGWYNTREMQDLNFVELARRGYVVVSIDMYGHGNSDYLPEGTEAVGGTGMYDAVRLVSDLPYVDASKIGVSGHSFGARAVNFSVAEDNAAPAPLIAAALLVDNDPTYRDPETKQYANIYGTRDVGLIQAQYDEFFFRSRDADGNVVTVPRDYPSTPNAQSFLHFGADPAQVTDKRVAGQVYDQNGAMRVLYSLNQTHPWGHTSATAADRQIQFFQQALGAPNPIAAGSQVWQFKVAFNTLGLIGFGIFLVAFAQALLGTRAFAGLRNTAVAEAVPTTRKGLAWFWGGLVVAAVVSAFSYVWLSQRVDDFAPAGLPQEAPYFIGLWAAVNGVVGLIIMALAYRLFGRGNGQDLRALGVLPGWRAFFHGIGLALTVVVAAFALVFVVDYFFTTDFRLWVVAVKTFTPDKIGIALLYLPLFLIYFFANSLAINSFNRFTLRGKEGLNTAVLVLFNSLAPLVLVIVQYGTFFVTGDLVDGFGGIYSIWLFPVVVILAVAAVVSRKIYRTTGNPYIGGFINAAVVVLISVTNTLTMA</sequence>
<dbReference type="Proteomes" id="UP001225356">
    <property type="component" value="Unassembled WGS sequence"/>
</dbReference>
<evidence type="ECO:0000313" key="5">
    <source>
        <dbReference type="Proteomes" id="UP001225356"/>
    </source>
</evidence>
<keyword evidence="2" id="KW-0812">Transmembrane</keyword>
<evidence type="ECO:0000259" key="3">
    <source>
        <dbReference type="Pfam" id="PF02129"/>
    </source>
</evidence>
<comment type="similarity">
    <text evidence="1">Belongs to the AB hydrolase superfamily.</text>
</comment>
<keyword evidence="5" id="KW-1185">Reference proteome</keyword>
<dbReference type="PANTHER" id="PTHR22946">
    <property type="entry name" value="DIENELACTONE HYDROLASE DOMAIN-CONTAINING PROTEIN-RELATED"/>
    <property type="match status" value="1"/>
</dbReference>
<protein>
    <submittedName>
        <fullName evidence="4">Dienelactone hydrolase</fullName>
    </submittedName>
</protein>
<dbReference type="InterPro" id="IPR050261">
    <property type="entry name" value="FrsA_esterase"/>
</dbReference>
<dbReference type="Pfam" id="PF02129">
    <property type="entry name" value="Peptidase_S15"/>
    <property type="match status" value="1"/>
</dbReference>
<feature type="transmembrane region" description="Helical" evidence="2">
    <location>
        <begin position="515"/>
        <end position="537"/>
    </location>
</feature>
<accession>A0ABT9QB29</accession>
<keyword evidence="2" id="KW-1133">Transmembrane helix</keyword>
<feature type="transmembrane region" description="Helical" evidence="2">
    <location>
        <begin position="308"/>
        <end position="332"/>
    </location>
</feature>
<name>A0ABT9QB29_9ACTN</name>
<keyword evidence="2" id="KW-0472">Membrane</keyword>
<feature type="domain" description="Xaa-Pro dipeptidyl-peptidase-like" evidence="3">
    <location>
        <begin position="48"/>
        <end position="201"/>
    </location>
</feature>
<dbReference type="InterPro" id="IPR029058">
    <property type="entry name" value="AB_hydrolase_fold"/>
</dbReference>
<dbReference type="PANTHER" id="PTHR22946:SF0">
    <property type="entry name" value="DIENELACTONE HYDROLASE DOMAIN-CONTAINING PROTEIN"/>
    <property type="match status" value="1"/>
</dbReference>
<feature type="transmembrane region" description="Helical" evidence="2">
    <location>
        <begin position="395"/>
        <end position="417"/>
    </location>
</feature>
<proteinExistence type="inferred from homology"/>
<dbReference type="SUPFAM" id="SSF53474">
    <property type="entry name" value="alpha/beta-Hydrolases"/>
    <property type="match status" value="1"/>
</dbReference>
<evidence type="ECO:0000313" key="4">
    <source>
        <dbReference type="EMBL" id="MDP9843986.1"/>
    </source>
</evidence>
<dbReference type="RefSeq" id="WP_307558503.1">
    <property type="nucleotide sequence ID" value="NZ_JAUSQU010000001.1"/>
</dbReference>
<feature type="transmembrane region" description="Helical" evidence="2">
    <location>
        <begin position="481"/>
        <end position="503"/>
    </location>
</feature>
<dbReference type="InterPro" id="IPR000383">
    <property type="entry name" value="Xaa-Pro-like_dom"/>
</dbReference>
<dbReference type="GO" id="GO:0016787">
    <property type="term" value="F:hydrolase activity"/>
    <property type="evidence" value="ECO:0007669"/>
    <property type="project" value="UniProtKB-KW"/>
</dbReference>
<comment type="caution">
    <text evidence="4">The sequence shown here is derived from an EMBL/GenBank/DDBJ whole genome shotgun (WGS) entry which is preliminary data.</text>
</comment>
<gene>
    <name evidence="4" type="ORF">J2853_003197</name>
</gene>
<keyword evidence="4" id="KW-0378">Hydrolase</keyword>
<feature type="transmembrane region" description="Helical" evidence="2">
    <location>
        <begin position="437"/>
        <end position="461"/>
    </location>
</feature>
<feature type="transmembrane region" description="Helical" evidence="2">
    <location>
        <begin position="353"/>
        <end position="375"/>
    </location>
</feature>
<evidence type="ECO:0000256" key="1">
    <source>
        <dbReference type="ARBA" id="ARBA00008645"/>
    </source>
</evidence>
<reference evidence="4 5" key="1">
    <citation type="submission" date="2023-07" db="EMBL/GenBank/DDBJ databases">
        <title>Sequencing the genomes of 1000 actinobacteria strains.</title>
        <authorList>
            <person name="Klenk H.-P."/>
        </authorList>
    </citation>
    <scope>NUCLEOTIDE SEQUENCE [LARGE SCALE GENOMIC DNA]</scope>
    <source>
        <strain evidence="4 5">DSM 46740</strain>
    </source>
</reference>
<dbReference type="EMBL" id="JAUSQU010000001">
    <property type="protein sequence ID" value="MDP9843986.1"/>
    <property type="molecule type" value="Genomic_DNA"/>
</dbReference>
<feature type="transmembrane region" description="Helical" evidence="2">
    <location>
        <begin position="549"/>
        <end position="571"/>
    </location>
</feature>
<evidence type="ECO:0000256" key="2">
    <source>
        <dbReference type="SAM" id="Phobius"/>
    </source>
</evidence>
<dbReference type="Gene3D" id="3.40.50.1820">
    <property type="entry name" value="alpha/beta hydrolase"/>
    <property type="match status" value="1"/>
</dbReference>